<dbReference type="STRING" id="1246995.AFR_15545"/>
<dbReference type="SUPFAM" id="SSF46785">
    <property type="entry name" value="Winged helix' DNA-binding domain"/>
    <property type="match status" value="1"/>
</dbReference>
<dbReference type="InterPro" id="IPR036390">
    <property type="entry name" value="WH_DNA-bd_sf"/>
</dbReference>
<proteinExistence type="predicted"/>
<dbReference type="SMART" id="SM00347">
    <property type="entry name" value="HTH_MARR"/>
    <property type="match status" value="1"/>
</dbReference>
<dbReference type="EMBL" id="CP006272">
    <property type="protein sequence ID" value="AGZ41391.1"/>
    <property type="molecule type" value="Genomic_DNA"/>
</dbReference>
<dbReference type="PANTHER" id="PTHR33164">
    <property type="entry name" value="TRANSCRIPTIONAL REGULATOR, MARR FAMILY"/>
    <property type="match status" value="1"/>
</dbReference>
<dbReference type="GO" id="GO:0006950">
    <property type="term" value="P:response to stress"/>
    <property type="evidence" value="ECO:0007669"/>
    <property type="project" value="TreeGrafter"/>
</dbReference>
<evidence type="ECO:0000313" key="2">
    <source>
        <dbReference type="EMBL" id="AGZ41391.1"/>
    </source>
</evidence>
<sequence>MPRDVTEIGLSVKRLQIRHHRTANERLAPLGLSLVQWDALRHLHENPEASLHDLAQLTFQTDQSFGTLATRMIDRGLIERRPGPGRAVRHRLTEKGDDLRQRGRAIVREVVAESFAPLSTTELQTFGDLLARVLHQP</sequence>
<dbReference type="eggNOG" id="COG1846">
    <property type="taxonomic scope" value="Bacteria"/>
</dbReference>
<dbReference type="KEGG" id="afs:AFR_15545"/>
<evidence type="ECO:0000313" key="3">
    <source>
        <dbReference type="Proteomes" id="UP000017746"/>
    </source>
</evidence>
<accession>U5W0D3</accession>
<dbReference type="RefSeq" id="WP_023361450.1">
    <property type="nucleotide sequence ID" value="NC_022657.1"/>
</dbReference>
<dbReference type="OrthoDB" id="8781857at2"/>
<dbReference type="HOGENOM" id="CLU_083287_4_3_11"/>
<protein>
    <submittedName>
        <fullName evidence="2">Putative HTH-type transcriptional regulator</fullName>
    </submittedName>
</protein>
<feature type="domain" description="HTH marR-type" evidence="1">
    <location>
        <begin position="1"/>
        <end position="135"/>
    </location>
</feature>
<dbReference type="PATRIC" id="fig|1246995.3.peg.3157"/>
<dbReference type="InterPro" id="IPR000835">
    <property type="entry name" value="HTH_MarR-typ"/>
</dbReference>
<dbReference type="Proteomes" id="UP000017746">
    <property type="component" value="Chromosome"/>
</dbReference>
<name>U5W0D3_9ACTN</name>
<dbReference type="PANTHER" id="PTHR33164:SF103">
    <property type="entry name" value="REGULATORY PROTEIN MARR"/>
    <property type="match status" value="1"/>
</dbReference>
<dbReference type="AlphaFoldDB" id="U5W0D3"/>
<gene>
    <name evidence="2" type="ORF">AFR_15545</name>
</gene>
<organism evidence="2 3">
    <name type="scientific">Actinoplanes friuliensis DSM 7358</name>
    <dbReference type="NCBI Taxonomy" id="1246995"/>
    <lineage>
        <taxon>Bacteria</taxon>
        <taxon>Bacillati</taxon>
        <taxon>Actinomycetota</taxon>
        <taxon>Actinomycetes</taxon>
        <taxon>Micromonosporales</taxon>
        <taxon>Micromonosporaceae</taxon>
        <taxon>Actinoplanes</taxon>
    </lineage>
</organism>
<keyword evidence="3" id="KW-1185">Reference proteome</keyword>
<dbReference type="InterPro" id="IPR039422">
    <property type="entry name" value="MarR/SlyA-like"/>
</dbReference>
<reference evidence="2 3" key="1">
    <citation type="journal article" date="2014" name="J. Biotechnol.">
        <title>Complete genome sequence of the actinobacterium Actinoplanes friuliensis HAG 010964, producer of the lipopeptide antibiotic friulimycin.</title>
        <authorList>
            <person name="Ruckert C."/>
            <person name="Szczepanowski R."/>
            <person name="Albersmeier A."/>
            <person name="Goesmann A."/>
            <person name="Fischer N."/>
            <person name="Steinkamper A."/>
            <person name="Puhler A."/>
            <person name="Biener R."/>
            <person name="Schwartz D."/>
            <person name="Kalinowski J."/>
        </authorList>
    </citation>
    <scope>NUCLEOTIDE SEQUENCE [LARGE SCALE GENOMIC DNA]</scope>
    <source>
        <strain evidence="2 3">DSM 7358</strain>
    </source>
</reference>
<evidence type="ECO:0000259" key="1">
    <source>
        <dbReference type="PROSITE" id="PS50995"/>
    </source>
</evidence>
<dbReference type="GO" id="GO:0003700">
    <property type="term" value="F:DNA-binding transcription factor activity"/>
    <property type="evidence" value="ECO:0007669"/>
    <property type="project" value="InterPro"/>
</dbReference>
<dbReference type="InterPro" id="IPR036388">
    <property type="entry name" value="WH-like_DNA-bd_sf"/>
</dbReference>
<dbReference type="PROSITE" id="PS50995">
    <property type="entry name" value="HTH_MARR_2"/>
    <property type="match status" value="1"/>
</dbReference>
<dbReference type="Gene3D" id="1.10.10.10">
    <property type="entry name" value="Winged helix-like DNA-binding domain superfamily/Winged helix DNA-binding domain"/>
    <property type="match status" value="1"/>
</dbReference>
<dbReference type="Pfam" id="PF12802">
    <property type="entry name" value="MarR_2"/>
    <property type="match status" value="1"/>
</dbReference>